<dbReference type="Proteomes" id="UP000024635">
    <property type="component" value="Unassembled WGS sequence"/>
</dbReference>
<organism evidence="1 2">
    <name type="scientific">Ancylostoma ceylanicum</name>
    <dbReference type="NCBI Taxonomy" id="53326"/>
    <lineage>
        <taxon>Eukaryota</taxon>
        <taxon>Metazoa</taxon>
        <taxon>Ecdysozoa</taxon>
        <taxon>Nematoda</taxon>
        <taxon>Chromadorea</taxon>
        <taxon>Rhabditida</taxon>
        <taxon>Rhabditina</taxon>
        <taxon>Rhabditomorpha</taxon>
        <taxon>Strongyloidea</taxon>
        <taxon>Ancylostomatidae</taxon>
        <taxon>Ancylostomatinae</taxon>
        <taxon>Ancylostoma</taxon>
    </lineage>
</organism>
<comment type="caution">
    <text evidence="1">The sequence shown here is derived from an EMBL/GenBank/DDBJ whole genome shotgun (WGS) entry which is preliminary data.</text>
</comment>
<evidence type="ECO:0000313" key="2">
    <source>
        <dbReference type="Proteomes" id="UP000024635"/>
    </source>
</evidence>
<proteinExistence type="predicted"/>
<dbReference type="EMBL" id="JARK01000086">
    <property type="protein sequence ID" value="EYC43645.1"/>
    <property type="molecule type" value="Genomic_DNA"/>
</dbReference>
<gene>
    <name evidence="1" type="primary">Acey_s0486.g2336</name>
    <name evidence="1" type="ORF">Y032_0486g2336</name>
</gene>
<dbReference type="AlphaFoldDB" id="A0A016WVE8"/>
<keyword evidence="2" id="KW-1185">Reference proteome</keyword>
<name>A0A016WVE8_9BILA</name>
<protein>
    <submittedName>
        <fullName evidence="1">Uncharacterized protein</fullName>
    </submittedName>
</protein>
<evidence type="ECO:0000313" key="1">
    <source>
        <dbReference type="EMBL" id="EYC43645.1"/>
    </source>
</evidence>
<reference evidence="2" key="1">
    <citation type="journal article" date="2015" name="Nat. Genet.">
        <title>The genome and transcriptome of the zoonotic hookworm Ancylostoma ceylanicum identify infection-specific gene families.</title>
        <authorList>
            <person name="Schwarz E.M."/>
            <person name="Hu Y."/>
            <person name="Antoshechkin I."/>
            <person name="Miller M.M."/>
            <person name="Sternberg P.W."/>
            <person name="Aroian R.V."/>
        </authorList>
    </citation>
    <scope>NUCLEOTIDE SEQUENCE</scope>
    <source>
        <strain evidence="2">HY135</strain>
    </source>
</reference>
<sequence>MVFSVVYRTTCQACGDQYRGETGRPPSIQGKEHLDGMTRSTITTPLGAHSRHSHEDCSFAVAVTILLWEPEIVARTTLEALRCAQHMNRIAKDSCEIAFCLPFTSDEVSWSVSASLREANLDDHVKVVEMPPANLKTRLVHNRLHDRLCIRPNCVICPFGKERDCMVSSAAYPITCQACGDQYIEETGPPLCIWVREHLDGMTRSTIHIYTSWCPSQT</sequence>
<accession>A0A016WVE8</accession>